<dbReference type="InterPro" id="IPR035979">
    <property type="entry name" value="RBD_domain_sf"/>
</dbReference>
<name>A0A6P6YGK3_DERPT</name>
<dbReference type="Gene3D" id="3.30.70.330">
    <property type="match status" value="2"/>
</dbReference>
<evidence type="ECO:0000313" key="7">
    <source>
        <dbReference type="RefSeq" id="XP_027204633.1"/>
    </source>
</evidence>
<dbReference type="PROSITE" id="PS50102">
    <property type="entry name" value="RRM"/>
    <property type="match status" value="2"/>
</dbReference>
<dbReference type="GO" id="GO:0003729">
    <property type="term" value="F:mRNA binding"/>
    <property type="evidence" value="ECO:0007669"/>
    <property type="project" value="TreeGrafter"/>
</dbReference>
<dbReference type="SUPFAM" id="SSF54928">
    <property type="entry name" value="RNA-binding domain, RBD"/>
    <property type="match status" value="2"/>
</dbReference>
<feature type="domain" description="RRM" evidence="5">
    <location>
        <begin position="106"/>
        <end position="183"/>
    </location>
</feature>
<dbReference type="InterPro" id="IPR012677">
    <property type="entry name" value="Nucleotide-bd_a/b_plait_sf"/>
</dbReference>
<gene>
    <name evidence="7" type="primary">LOC113798315</name>
</gene>
<dbReference type="FunFam" id="3.30.70.330:FF:000025">
    <property type="entry name" value="RNA-binding protein Musashi homolog 2 isoform X1"/>
    <property type="match status" value="1"/>
</dbReference>
<dbReference type="Proteomes" id="UP000515146">
    <property type="component" value="Unplaced"/>
</dbReference>
<evidence type="ECO:0000256" key="4">
    <source>
        <dbReference type="SAM" id="MobiDB-lite"/>
    </source>
</evidence>
<evidence type="ECO:0000313" key="6">
    <source>
        <dbReference type="Proteomes" id="UP000515146"/>
    </source>
</evidence>
<dbReference type="AlphaFoldDB" id="A0A6P6YGK3"/>
<feature type="compositionally biased region" description="Low complexity" evidence="4">
    <location>
        <begin position="593"/>
        <end position="610"/>
    </location>
</feature>
<sequence>MIMADGAEEGKIFVGGLSWETNEEKLRNYFGEFGNVTECLVMKNPETGKSRGFGFVSFLEPNSVQKVLDVSNHQLDGRTIDPKECNPRTASAKFHKDSNNKQANLSKIFLGGLPPNITETNLKEFFSKYGKVTEVIIMFDQEKKKSRGFGFLLFDNEDSINKVVSEHFVTINGKQVEVKRAEPQPNKSGTPVPNGSPHHHGGMISGQPSIPVAGIVPGTGIPTMPYFLTPPPPPQSWPQALWPQTPVAPSPSMMNGGISNISGNNFHQTSPVVAAANSIAWNPVTAAAAAAAIAATAATGPPTAATNWAPYGSYPTFPHGWPIPIPTGNVNMPSLYGGNLPPSSTTPIPTPIVSMQQQQPPPSITPHQQHHHPAMIPSPSVIGHTFQQQQHQPPQQITNFLPPTSPIHHNNNMIPMMNPHYHQANGGNSTISTAVSTAIIPNAIGQTSIGNYHHETNSYSVSQTHQQQPVGGMNIANIYRPPPTISTDTNYQYPLPVTLNNNNTHQQQQYHHNPVAAIANSMNVTVPSSSSSAQSIPSVSSDYIISGNGNGSGPITTMIKSPNMISGVINPINAYNNQQQQQQSFHGSRMNLQSQSQQQQQQSSTMQNQSYHPYRRS</sequence>
<proteinExistence type="predicted"/>
<dbReference type="OrthoDB" id="1875751at2759"/>
<dbReference type="CDD" id="cd12325">
    <property type="entry name" value="RRM1_hnRNPA_hnRNPD_like"/>
    <property type="match status" value="1"/>
</dbReference>
<evidence type="ECO:0000256" key="1">
    <source>
        <dbReference type="ARBA" id="ARBA00022737"/>
    </source>
</evidence>
<feature type="domain" description="RRM" evidence="5">
    <location>
        <begin position="10"/>
        <end position="97"/>
    </location>
</feature>
<accession>A0A6P6YGK3</accession>
<dbReference type="RefSeq" id="XP_027204633.1">
    <property type="nucleotide sequence ID" value="XM_027348832.1"/>
</dbReference>
<evidence type="ECO:0000256" key="2">
    <source>
        <dbReference type="ARBA" id="ARBA00022884"/>
    </source>
</evidence>
<keyword evidence="6" id="KW-1185">Reference proteome</keyword>
<dbReference type="FunCoup" id="A0A6P6YGK3">
    <property type="interactions" value="115"/>
</dbReference>
<dbReference type="InterPro" id="IPR000504">
    <property type="entry name" value="RRM_dom"/>
</dbReference>
<keyword evidence="2 3" id="KW-0694">RNA-binding</keyword>
<dbReference type="SMART" id="SM00360">
    <property type="entry name" value="RRM"/>
    <property type="match status" value="2"/>
</dbReference>
<dbReference type="PANTHER" id="PTHR48032">
    <property type="entry name" value="RNA-BINDING PROTEIN MUSASHI HOMOLOG RBP6"/>
    <property type="match status" value="1"/>
</dbReference>
<dbReference type="Pfam" id="PF00076">
    <property type="entry name" value="RRM_1"/>
    <property type="match status" value="2"/>
</dbReference>
<feature type="region of interest" description="Disordered" evidence="4">
    <location>
        <begin position="578"/>
        <end position="617"/>
    </location>
</feature>
<evidence type="ECO:0000259" key="5">
    <source>
        <dbReference type="PROSITE" id="PS50102"/>
    </source>
</evidence>
<reference evidence="7" key="1">
    <citation type="submission" date="2025-08" db="UniProtKB">
        <authorList>
            <consortium name="RefSeq"/>
        </authorList>
    </citation>
    <scope>IDENTIFICATION</scope>
    <source>
        <strain evidence="7">Airmid</strain>
    </source>
</reference>
<evidence type="ECO:0000256" key="3">
    <source>
        <dbReference type="PROSITE-ProRule" id="PRU00176"/>
    </source>
</evidence>
<dbReference type="KEGG" id="dpte:113798315"/>
<keyword evidence="1" id="KW-0677">Repeat</keyword>
<dbReference type="PANTHER" id="PTHR48032:SF6">
    <property type="entry name" value="RNA-BINDING (RRM_RBD_RNP MOTIFS) FAMILY PROTEIN"/>
    <property type="match status" value="1"/>
</dbReference>
<feature type="region of interest" description="Disordered" evidence="4">
    <location>
        <begin position="180"/>
        <end position="204"/>
    </location>
</feature>
<protein>
    <submittedName>
        <fullName evidence="7">DAZ-associated protein 1-like</fullName>
    </submittedName>
</protein>
<dbReference type="OMA" id="MIMADGA"/>
<dbReference type="GO" id="GO:0006417">
    <property type="term" value="P:regulation of translation"/>
    <property type="evidence" value="ECO:0007669"/>
    <property type="project" value="TreeGrafter"/>
</dbReference>
<dbReference type="InParanoid" id="A0A6P6YGK3"/>
<organism evidence="6 7">
    <name type="scientific">Dermatophagoides pteronyssinus</name>
    <name type="common">European house dust mite</name>
    <dbReference type="NCBI Taxonomy" id="6956"/>
    <lineage>
        <taxon>Eukaryota</taxon>
        <taxon>Metazoa</taxon>
        <taxon>Ecdysozoa</taxon>
        <taxon>Arthropoda</taxon>
        <taxon>Chelicerata</taxon>
        <taxon>Arachnida</taxon>
        <taxon>Acari</taxon>
        <taxon>Acariformes</taxon>
        <taxon>Sarcoptiformes</taxon>
        <taxon>Astigmata</taxon>
        <taxon>Psoroptidia</taxon>
        <taxon>Analgoidea</taxon>
        <taxon>Pyroglyphidae</taxon>
        <taxon>Dermatophagoidinae</taxon>
        <taxon>Dermatophagoides</taxon>
    </lineage>
</organism>